<sequence length="715" mass="73336">MGQPTERDNAPEPNTPGSADAPLTDEDVPYVPPVLAYERPAVGDRRAIPTVSNVTPTQALPTVVGHVSVPQPVPAAAQPAPAQASAQPAAQPAPAQQTAPFAPVPPATPFSAVSLGSLAAPGYDGPARESAGLGTGGGPLGGLVGDGQPSRAPRALLMIGGIAVVLAGLYTGAQWLFADKVPTGTQVAGVDLGGLTRAEAVDQLTQGLGPASREPIQITAGQAQTTLDPAAAGLALDAQGTVDQLTGFSMSPGRLWSHLFGGGHAARQLTVDQPKLDAAVAGLVDTLAVAPVDGTVAFTDGVPVATPATDGTTVSADAAAQALVSQWLTEPGPFDLPTAPVAPQITQEETDAALAQAQQIVAGPVQVTVGSQHPELPPEALAAATSFAPVDGSLQLTVDGAKLVTGIVDRTVDLLTDPDDAHFEFQDGRPVVVGGEPGTTLDPAAVATAVQAAALGADRNATVELVQRDPEQSKAALEALGVTEVVSSFSTPLTKEPIRTENLRRGAQLLTGTLVRPGETFSLIDTLSPIDASNGFKAAGVINNGVHTEGMGGGLSQMATTTYNAGFFAGFENVEHRPHSVHFDRYPAGREATIFVGSLDMRFKNNSPYGAVLQSWIEGNQLHVQVWSTKYFHVDTSASDRRNVVKTTTVHRSGASCAAYAGGEDGFTITNSRKVTDPNGKVVINEKFDWTYKPDNPVVCDTPTAPPADAGSGEQ</sequence>
<evidence type="ECO:0000313" key="4">
    <source>
        <dbReference type="EMBL" id="QAY70321.1"/>
    </source>
</evidence>
<reference evidence="4 5" key="1">
    <citation type="submission" date="2019-01" db="EMBL/GenBank/DDBJ databases">
        <title>Genome sequencing of strain FW10M-9.</title>
        <authorList>
            <person name="Heo J."/>
            <person name="Kim S.-J."/>
            <person name="Kim J.-S."/>
            <person name="Hong S.-B."/>
            <person name="Kwon S.-W."/>
        </authorList>
    </citation>
    <scope>NUCLEOTIDE SEQUENCE [LARGE SCALE GENOMIC DNA]</scope>
    <source>
        <strain evidence="4 5">FW10M-9</strain>
    </source>
</reference>
<keyword evidence="2" id="KW-0812">Transmembrane</keyword>
<proteinExistence type="predicted"/>
<dbReference type="InterPro" id="IPR007391">
    <property type="entry name" value="Vancomycin_resist_VanW"/>
</dbReference>
<dbReference type="Pfam" id="PF04294">
    <property type="entry name" value="VanW"/>
    <property type="match status" value="1"/>
</dbReference>
<feature type="domain" description="YoaR-like putative peptidoglycan binding" evidence="3">
    <location>
        <begin position="345"/>
        <end position="457"/>
    </location>
</feature>
<dbReference type="InterPro" id="IPR052913">
    <property type="entry name" value="Glycopeptide_resist_protein"/>
</dbReference>
<dbReference type="RefSeq" id="WP_129187973.1">
    <property type="nucleotide sequence ID" value="NZ_CP035493.1"/>
</dbReference>
<feature type="region of interest" description="Disordered" evidence="1">
    <location>
        <begin position="1"/>
        <end position="31"/>
    </location>
</feature>
<evidence type="ECO:0000259" key="3">
    <source>
        <dbReference type="Pfam" id="PF12229"/>
    </source>
</evidence>
<dbReference type="PANTHER" id="PTHR35788">
    <property type="entry name" value="EXPORTED PROTEIN-RELATED"/>
    <property type="match status" value="1"/>
</dbReference>
<feature type="compositionally biased region" description="Basic and acidic residues" evidence="1">
    <location>
        <begin position="1"/>
        <end position="10"/>
    </location>
</feature>
<dbReference type="InterPro" id="IPR022029">
    <property type="entry name" value="YoaR-like_PG-bd"/>
</dbReference>
<dbReference type="PANTHER" id="PTHR35788:SF1">
    <property type="entry name" value="EXPORTED PROTEIN"/>
    <property type="match status" value="1"/>
</dbReference>
<dbReference type="AlphaFoldDB" id="A0A4V0YG84"/>
<evidence type="ECO:0000256" key="2">
    <source>
        <dbReference type="SAM" id="Phobius"/>
    </source>
</evidence>
<feature type="region of interest" description="Disordered" evidence="1">
    <location>
        <begin position="74"/>
        <end position="105"/>
    </location>
</feature>
<dbReference type="KEGG" id="xya:ET471_09985"/>
<dbReference type="Proteomes" id="UP000292118">
    <property type="component" value="Chromosome"/>
</dbReference>
<organism evidence="4 5">
    <name type="scientific">Xylanimonas protaetiae</name>
    <dbReference type="NCBI Taxonomy" id="2509457"/>
    <lineage>
        <taxon>Bacteria</taxon>
        <taxon>Bacillati</taxon>
        <taxon>Actinomycetota</taxon>
        <taxon>Actinomycetes</taxon>
        <taxon>Micrococcales</taxon>
        <taxon>Promicromonosporaceae</taxon>
        <taxon>Xylanimonas</taxon>
    </lineage>
</organism>
<evidence type="ECO:0000256" key="1">
    <source>
        <dbReference type="SAM" id="MobiDB-lite"/>
    </source>
</evidence>
<gene>
    <name evidence="4" type="ORF">ET471_09985</name>
</gene>
<accession>A0A4V0YG84</accession>
<name>A0A4V0YG84_9MICO</name>
<evidence type="ECO:0000313" key="5">
    <source>
        <dbReference type="Proteomes" id="UP000292118"/>
    </source>
</evidence>
<dbReference type="OrthoDB" id="9813301at2"/>
<keyword evidence="2" id="KW-0472">Membrane</keyword>
<feature type="compositionally biased region" description="Low complexity" evidence="1">
    <location>
        <begin position="74"/>
        <end position="101"/>
    </location>
</feature>
<protein>
    <submittedName>
        <fullName evidence="4">Vanomycin resistance protein VanB</fullName>
    </submittedName>
</protein>
<feature type="transmembrane region" description="Helical" evidence="2">
    <location>
        <begin position="155"/>
        <end position="177"/>
    </location>
</feature>
<keyword evidence="2" id="KW-1133">Transmembrane helix</keyword>
<keyword evidence="5" id="KW-1185">Reference proteome</keyword>
<dbReference type="Pfam" id="PF12229">
    <property type="entry name" value="PG_binding_4"/>
    <property type="match status" value="1"/>
</dbReference>
<dbReference type="EMBL" id="CP035493">
    <property type="protein sequence ID" value="QAY70321.1"/>
    <property type="molecule type" value="Genomic_DNA"/>
</dbReference>